<keyword evidence="4" id="KW-1185">Reference proteome</keyword>
<protein>
    <submittedName>
        <fullName evidence="2">TonB-dependent receptor plug domain-containing protein</fullName>
    </submittedName>
</protein>
<gene>
    <name evidence="2" type="ORF">F2B50_01170</name>
    <name evidence="3" type="ORF">FPF71_01170</name>
</gene>
<dbReference type="Proteomes" id="UP000322315">
    <property type="component" value="Unassembled WGS sequence"/>
</dbReference>
<comment type="caution">
    <text evidence="2">The sequence shown here is derived from an EMBL/GenBank/DDBJ whole genome shotgun (WGS) entry which is preliminary data.</text>
</comment>
<dbReference type="Proteomes" id="UP000315145">
    <property type="component" value="Unassembled WGS sequence"/>
</dbReference>
<evidence type="ECO:0000313" key="3">
    <source>
        <dbReference type="EMBL" id="TSJ81729.1"/>
    </source>
</evidence>
<evidence type="ECO:0000313" key="2">
    <source>
        <dbReference type="EMBL" id="KAA5827484.1"/>
    </source>
</evidence>
<proteinExistence type="predicted"/>
<keyword evidence="1" id="KW-0732">Signal</keyword>
<organism evidence="2 5">
    <name type="scientific">Algibacter amylolyticus</name>
    <dbReference type="NCBI Taxonomy" id="1608400"/>
    <lineage>
        <taxon>Bacteria</taxon>
        <taxon>Pseudomonadati</taxon>
        <taxon>Bacteroidota</taxon>
        <taxon>Flavobacteriia</taxon>
        <taxon>Flavobacteriales</taxon>
        <taxon>Flavobacteriaceae</taxon>
        <taxon>Algibacter</taxon>
    </lineage>
</organism>
<evidence type="ECO:0000313" key="4">
    <source>
        <dbReference type="Proteomes" id="UP000315145"/>
    </source>
</evidence>
<dbReference type="EMBL" id="VMBF01000001">
    <property type="protein sequence ID" value="TSJ81729.1"/>
    <property type="molecule type" value="Genomic_DNA"/>
</dbReference>
<dbReference type="OrthoDB" id="679547at2"/>
<dbReference type="Gene3D" id="2.170.130.10">
    <property type="entry name" value="TonB-dependent receptor, plug domain"/>
    <property type="match status" value="1"/>
</dbReference>
<sequence length="819" mass="91326">MLNQPPKITSTIVRCVFLLILSFNFSFSQQTPTSTPPKEGIPDIEKVYLHTDRSNYVVGEDLWYKAYLVYAFNNLLFDHSNVLYVELIAANSKIIARNKTRLDDGLGYGDFKLTDSLGVKPGKYQIRAYTNWMRNFDDDFVFTKEIEVFDVFDKSNKNAKNTALQNTEPSNIAAATKSDINLQFFPEGGSLIEDVLSVVAFKAVDSYGNPVKVKGEVFDDNGNLVTLLGSLHDGMGKFIITPKKGERYYAKITNSNGEEILEVKLPKAKDQGYLLSAVSVRGKNMISIKTNAVTIANYQSAPVKIVCSSRGISYFEGSQPLSQTSITFELPKTNLLEGVLQITLYDALARPQSERLIYIEKKKDVNVTLKTVKEVYKPNEKVTLYISSKTAEDKAVPASFSLSSVDVNGMQGSKDFGTNICSYFLLESDIRGKVHNPSFYFDKANPRRLAYLDVLLLTQGWRDFLWKEMPKINPYNEPYVAEKGITISGTVKQIEADIPKPNNTVLLNMFNKGKMRSLTGLTDANGRFKFENLVFMGPTTMMLNTQDDKRKERGMFELDSLLLPPLASNFTADSTVFSSKSLTIKNNIYRKNITFGITGETVLDAVEINGKGKSNVPKSLYGTPDHSYIIDEDTPHFSSIYLLLQFKIPGIQVSGTSIKFFGNSGTAQIRIDGVPFEGDIGFIYPDDVAKVESMNGPSASVFGLDGANGVILIYLKEGALNKRSKTKLKPHSITKQIDGLYDARVFYSPKPEELAFKMDNSDAIRNTLYWNAFVHPDETGNTQVSYYNTNVETDVKVTLEGLTSTGIPIVVKTHYAIKK</sequence>
<dbReference type="RefSeq" id="WP_144114833.1">
    <property type="nucleotide sequence ID" value="NZ_JACHGE010000001.1"/>
</dbReference>
<keyword evidence="2" id="KW-0675">Receptor</keyword>
<feature type="chain" id="PRO_5024467246" evidence="1">
    <location>
        <begin position="29"/>
        <end position="819"/>
    </location>
</feature>
<dbReference type="SUPFAM" id="SSF56935">
    <property type="entry name" value="Porins"/>
    <property type="match status" value="1"/>
</dbReference>
<name>A0A5M7BIH5_9FLAO</name>
<reference evidence="2 5" key="1">
    <citation type="journal article" date="2015" name="Int. J. Syst. Evol. Microbiol.">
        <title>Algibacter amylolyticus sp. nov., isolated from intertidal sediment.</title>
        <authorList>
            <person name="Zhang D.C."/>
            <person name="Wu J."/>
            <person name="Neuner K."/>
            <person name="Yao J."/>
            <person name="Margesin R."/>
        </authorList>
    </citation>
    <scope>NUCLEOTIDE SEQUENCE [LARGE SCALE GENOMIC DNA]</scope>
    <source>
        <strain evidence="2 5">RU-4-M-4</strain>
    </source>
</reference>
<accession>A0A5M7BIH5</accession>
<reference evidence="2" key="3">
    <citation type="submission" date="2019-09" db="EMBL/GenBank/DDBJ databases">
        <authorList>
            <person name="Zhang D.-C."/>
        </authorList>
    </citation>
    <scope>NUCLEOTIDE SEQUENCE</scope>
    <source>
        <strain evidence="2">RU-4-M-4</strain>
    </source>
</reference>
<reference evidence="3 4" key="2">
    <citation type="submission" date="2019-07" db="EMBL/GenBank/DDBJ databases">
        <title>Algibacter marinivivus sp. nov., isolated from the surface of a marine red alga.</title>
        <authorList>
            <person name="Zhong X."/>
            <person name="Xu W."/>
            <person name="Zhang Y."/>
            <person name="Zhang Q."/>
            <person name="Du Z."/>
        </authorList>
    </citation>
    <scope>NUCLEOTIDE SEQUENCE [LARGE SCALE GENOMIC DNA]</scope>
    <source>
        <strain evidence="3 4">RU-4-M-4</strain>
    </source>
</reference>
<evidence type="ECO:0000313" key="5">
    <source>
        <dbReference type="Proteomes" id="UP000322315"/>
    </source>
</evidence>
<feature type="signal peptide" evidence="1">
    <location>
        <begin position="1"/>
        <end position="28"/>
    </location>
</feature>
<dbReference type="EMBL" id="VWRS01000001">
    <property type="protein sequence ID" value="KAA5827484.1"/>
    <property type="molecule type" value="Genomic_DNA"/>
</dbReference>
<dbReference type="InterPro" id="IPR037066">
    <property type="entry name" value="Plug_dom_sf"/>
</dbReference>
<dbReference type="AlphaFoldDB" id="A0A5M7BIH5"/>
<evidence type="ECO:0000256" key="1">
    <source>
        <dbReference type="SAM" id="SignalP"/>
    </source>
</evidence>
<dbReference type="Gene3D" id="2.60.40.1930">
    <property type="match status" value="1"/>
</dbReference>